<proteinExistence type="predicted"/>
<evidence type="ECO:0000313" key="1">
    <source>
        <dbReference type="EnsemblPlants" id="KQL09314"/>
    </source>
</evidence>
<dbReference type="EMBL" id="AGNK02002201">
    <property type="status" value="NOT_ANNOTATED_CDS"/>
    <property type="molecule type" value="Genomic_DNA"/>
</dbReference>
<evidence type="ECO:0000313" key="2">
    <source>
        <dbReference type="Proteomes" id="UP000004995"/>
    </source>
</evidence>
<dbReference type="Proteomes" id="UP000004995">
    <property type="component" value="Unassembled WGS sequence"/>
</dbReference>
<dbReference type="AlphaFoldDB" id="K3Y4E3"/>
<organism evidence="1 2">
    <name type="scientific">Setaria italica</name>
    <name type="common">Foxtail millet</name>
    <name type="synonym">Panicum italicum</name>
    <dbReference type="NCBI Taxonomy" id="4555"/>
    <lineage>
        <taxon>Eukaryota</taxon>
        <taxon>Viridiplantae</taxon>
        <taxon>Streptophyta</taxon>
        <taxon>Embryophyta</taxon>
        <taxon>Tracheophyta</taxon>
        <taxon>Spermatophyta</taxon>
        <taxon>Magnoliopsida</taxon>
        <taxon>Liliopsida</taxon>
        <taxon>Poales</taxon>
        <taxon>Poaceae</taxon>
        <taxon>PACMAD clade</taxon>
        <taxon>Panicoideae</taxon>
        <taxon>Panicodae</taxon>
        <taxon>Paniceae</taxon>
        <taxon>Cenchrinae</taxon>
        <taxon>Setaria</taxon>
    </lineage>
</organism>
<protein>
    <submittedName>
        <fullName evidence="1">Uncharacterized protein</fullName>
    </submittedName>
</protein>
<sequence>MNMGPMHLNPSLDPMRWSWFHVESASQCIGPGS</sequence>
<reference evidence="2" key="1">
    <citation type="journal article" date="2012" name="Nat. Biotechnol.">
        <title>Reference genome sequence of the model plant Setaria.</title>
        <authorList>
            <person name="Bennetzen J.L."/>
            <person name="Schmutz J."/>
            <person name="Wang H."/>
            <person name="Percifield R."/>
            <person name="Hawkins J."/>
            <person name="Pontaroli A.C."/>
            <person name="Estep M."/>
            <person name="Feng L."/>
            <person name="Vaughn J.N."/>
            <person name="Grimwood J."/>
            <person name="Jenkins J."/>
            <person name="Barry K."/>
            <person name="Lindquist E."/>
            <person name="Hellsten U."/>
            <person name="Deshpande S."/>
            <person name="Wang X."/>
            <person name="Wu X."/>
            <person name="Mitros T."/>
            <person name="Triplett J."/>
            <person name="Yang X."/>
            <person name="Ye C.Y."/>
            <person name="Mauro-Herrera M."/>
            <person name="Wang L."/>
            <person name="Li P."/>
            <person name="Sharma M."/>
            <person name="Sharma R."/>
            <person name="Ronald P.C."/>
            <person name="Panaud O."/>
            <person name="Kellogg E.A."/>
            <person name="Brutnell T.P."/>
            <person name="Doust A.N."/>
            <person name="Tuskan G.A."/>
            <person name="Rokhsar D."/>
            <person name="Devos K.M."/>
        </authorList>
    </citation>
    <scope>NUCLEOTIDE SEQUENCE [LARGE SCALE GENOMIC DNA]</scope>
    <source>
        <strain evidence="2">cv. Yugu1</strain>
    </source>
</reference>
<keyword evidence="2" id="KW-1185">Reference proteome</keyword>
<dbReference type="InParanoid" id="K3Y4E3"/>
<dbReference type="EnsemblPlants" id="KQL09314">
    <property type="protein sequence ID" value="KQL09314"/>
    <property type="gene ID" value="SETIT_009081mg"/>
</dbReference>
<reference evidence="1" key="2">
    <citation type="submission" date="2018-08" db="UniProtKB">
        <authorList>
            <consortium name="EnsemblPlants"/>
        </authorList>
    </citation>
    <scope>IDENTIFICATION</scope>
    <source>
        <strain evidence="1">Yugu1</strain>
    </source>
</reference>
<name>K3Y4E3_SETIT</name>
<accession>K3Y4E3</accession>
<dbReference type="Gramene" id="KQL09314">
    <property type="protein sequence ID" value="KQL09314"/>
    <property type="gene ID" value="SETIT_009081mg"/>
</dbReference>
<dbReference type="HOGENOM" id="CLU_3385625_0_0_1"/>